<dbReference type="Pfam" id="PF00111">
    <property type="entry name" value="Fer2"/>
    <property type="match status" value="1"/>
</dbReference>
<dbReference type="GeneID" id="123408649"/>
<keyword evidence="4" id="KW-0411">Iron-sulfur</keyword>
<evidence type="ECO:0000256" key="4">
    <source>
        <dbReference type="ARBA" id="ARBA00023014"/>
    </source>
</evidence>
<evidence type="ECO:0000259" key="7">
    <source>
        <dbReference type="Pfam" id="PF00111"/>
    </source>
</evidence>
<feature type="domain" description="2Fe-2S ferredoxin-type" evidence="7">
    <location>
        <begin position="125"/>
        <end position="173"/>
    </location>
</feature>
<keyword evidence="2" id="KW-0479">Metal-binding</keyword>
<reference evidence="8" key="2">
    <citation type="submission" date="2020-10" db="EMBL/GenBank/DDBJ databases">
        <authorList>
            <person name="Scholz U."/>
            <person name="Mascher M."/>
            <person name="Fiebig A."/>
        </authorList>
    </citation>
    <scope>NUCLEOTIDE SEQUENCE [LARGE SCALE GENOMIC DNA]</scope>
    <source>
        <strain evidence="8">cv. Morex</strain>
    </source>
</reference>
<evidence type="ECO:0000256" key="3">
    <source>
        <dbReference type="ARBA" id="ARBA00023004"/>
    </source>
</evidence>
<keyword evidence="1" id="KW-0001">2Fe-2S</keyword>
<dbReference type="AlphaFoldDB" id="A0A8I6Z728"/>
<dbReference type="InterPro" id="IPR036010">
    <property type="entry name" value="2Fe-2S_ferredoxin-like_sf"/>
</dbReference>
<dbReference type="PANTHER" id="PTHR23426">
    <property type="entry name" value="FERREDOXIN/ADRENODOXIN"/>
    <property type="match status" value="1"/>
</dbReference>
<dbReference type="GO" id="GO:0009535">
    <property type="term" value="C:chloroplast thylakoid membrane"/>
    <property type="evidence" value="ECO:0000318"/>
    <property type="project" value="GO_Central"/>
</dbReference>
<dbReference type="PANTHER" id="PTHR23426:SF27">
    <property type="entry name" value="PHOTOSYNTHETIC NDH SUBUNIT OF SUBCOMPLEX B 3, CHLOROPLASTIC"/>
    <property type="match status" value="1"/>
</dbReference>
<dbReference type="RefSeq" id="XP_044957642.1">
    <property type="nucleotide sequence ID" value="XM_045101707.1"/>
</dbReference>
<evidence type="ECO:0000256" key="5">
    <source>
        <dbReference type="SAM" id="MobiDB-lite"/>
    </source>
</evidence>
<dbReference type="CDD" id="cd00207">
    <property type="entry name" value="fer2"/>
    <property type="match status" value="1"/>
</dbReference>
<evidence type="ECO:0000256" key="6">
    <source>
        <dbReference type="SAM" id="SignalP"/>
    </source>
</evidence>
<protein>
    <recommendedName>
        <fullName evidence="7">2Fe-2S ferredoxin-type domain-containing protein</fullName>
    </recommendedName>
</protein>
<reference evidence="8" key="3">
    <citation type="submission" date="2022-01" db="UniProtKB">
        <authorList>
            <consortium name="EnsemblPlants"/>
        </authorList>
    </citation>
    <scope>IDENTIFICATION</scope>
    <source>
        <strain evidence="8">subsp. vulgare</strain>
    </source>
</reference>
<dbReference type="InterPro" id="IPR012675">
    <property type="entry name" value="Beta-grasp_dom_sf"/>
</dbReference>
<keyword evidence="9" id="KW-1185">Reference proteome</keyword>
<dbReference type="GO" id="GO:0046872">
    <property type="term" value="F:metal ion binding"/>
    <property type="evidence" value="ECO:0007669"/>
    <property type="project" value="UniProtKB-KW"/>
</dbReference>
<proteinExistence type="predicted"/>
<feature type="chain" id="PRO_5035196754" description="2Fe-2S ferredoxin-type domain-containing protein" evidence="6">
    <location>
        <begin position="17"/>
        <end position="197"/>
    </location>
</feature>
<dbReference type="OMA" id="AHEWRYE"/>
<evidence type="ECO:0000256" key="1">
    <source>
        <dbReference type="ARBA" id="ARBA00022714"/>
    </source>
</evidence>
<accession>A0A8I6Z728</accession>
<evidence type="ECO:0000313" key="9">
    <source>
        <dbReference type="Proteomes" id="UP000011116"/>
    </source>
</evidence>
<dbReference type="GO" id="GO:0140647">
    <property type="term" value="P:P450-containing electron transport chain"/>
    <property type="evidence" value="ECO:0007669"/>
    <property type="project" value="InterPro"/>
</dbReference>
<dbReference type="InterPro" id="IPR001041">
    <property type="entry name" value="2Fe-2S_ferredoxin-type"/>
</dbReference>
<dbReference type="Gene3D" id="3.10.20.30">
    <property type="match status" value="1"/>
</dbReference>
<dbReference type="GO" id="GO:0009773">
    <property type="term" value="P:photosynthetic electron transport in photosystem I"/>
    <property type="evidence" value="ECO:0007669"/>
    <property type="project" value="EnsemblPlants"/>
</dbReference>
<dbReference type="InterPro" id="IPR001055">
    <property type="entry name" value="Adrenodoxin-like"/>
</dbReference>
<dbReference type="Gramene" id="HORVU.MOREX.r2.7HG0541250.1">
    <property type="protein sequence ID" value="HORVU.MOREX.r2.7HG0541250.1"/>
    <property type="gene ID" value="HORVU.MOREX.r2.7HG0541250"/>
</dbReference>
<feature type="signal peptide" evidence="6">
    <location>
        <begin position="1"/>
        <end position="16"/>
    </location>
</feature>
<feature type="region of interest" description="Disordered" evidence="5">
    <location>
        <begin position="14"/>
        <end position="49"/>
    </location>
</feature>
<reference evidence="9" key="1">
    <citation type="journal article" date="2012" name="Nature">
        <title>A physical, genetic and functional sequence assembly of the barley genome.</title>
        <authorList>
            <consortium name="The International Barley Genome Sequencing Consortium"/>
            <person name="Mayer K.F."/>
            <person name="Waugh R."/>
            <person name="Brown J.W."/>
            <person name="Schulman A."/>
            <person name="Langridge P."/>
            <person name="Platzer M."/>
            <person name="Fincher G.B."/>
            <person name="Muehlbauer G.J."/>
            <person name="Sato K."/>
            <person name="Close T.J."/>
            <person name="Wise R.P."/>
            <person name="Stein N."/>
        </authorList>
    </citation>
    <scope>NUCLEOTIDE SEQUENCE [LARGE SCALE GENOMIC DNA]</scope>
    <source>
        <strain evidence="9">cv. Morex</strain>
    </source>
</reference>
<dbReference type="GO" id="GO:0010598">
    <property type="term" value="C:NAD(P)H dehydrogenase complex (plastoquinone)"/>
    <property type="evidence" value="ECO:0007669"/>
    <property type="project" value="EnsemblPlants"/>
</dbReference>
<dbReference type="EnsemblPlants" id="HORVU.MOREX.r3.7HG0652120.1">
    <property type="protein sequence ID" value="HORVU.MOREX.r3.7HG0652120.1"/>
    <property type="gene ID" value="HORVU.MOREX.r3.7HG0652120"/>
</dbReference>
<dbReference type="GO" id="GO:0009055">
    <property type="term" value="F:electron transfer activity"/>
    <property type="evidence" value="ECO:0000318"/>
    <property type="project" value="GO_Central"/>
</dbReference>
<name>A0A8I6Z728_HORVV</name>
<evidence type="ECO:0000313" key="8">
    <source>
        <dbReference type="EnsemblPlants" id="HORVU.MOREX.r3.7HG0652120.1"/>
    </source>
</evidence>
<sequence>MAATLQFVSLLGTTSAHPAPSSCSSSSSSSEKHHRSVHLPQQRQPSRRRRLRAVRAVETDAPAAAADSEATVEPPSVDFAFVSPRLLPDGTPDVHYRTACGGQKLRDIMLDGYIDLYGPYDKLLLNCSGGGECGTCIVEVVEGGEMLSPKNEVEKEKLKRKPKSWRLACQATVGNPDSTGQMVIQQLPEWKVHKWDK</sequence>
<dbReference type="Gramene" id="HORVU.MOREX.r3.7HG0652120.1">
    <property type="protein sequence ID" value="HORVU.MOREX.r3.7HG0652120.1"/>
    <property type="gene ID" value="HORVU.MOREX.r3.7HG0652120"/>
</dbReference>
<dbReference type="GO" id="GO:0022900">
    <property type="term" value="P:electron transport chain"/>
    <property type="evidence" value="ECO:0000318"/>
    <property type="project" value="GO_Central"/>
</dbReference>
<dbReference type="SUPFAM" id="SSF54292">
    <property type="entry name" value="2Fe-2S ferredoxin-like"/>
    <property type="match status" value="1"/>
</dbReference>
<gene>
    <name evidence="8" type="primary">LOC123408649</name>
</gene>
<organism evidence="8 9">
    <name type="scientific">Hordeum vulgare subsp. vulgare</name>
    <name type="common">Domesticated barley</name>
    <dbReference type="NCBI Taxonomy" id="112509"/>
    <lineage>
        <taxon>Eukaryota</taxon>
        <taxon>Viridiplantae</taxon>
        <taxon>Streptophyta</taxon>
        <taxon>Embryophyta</taxon>
        <taxon>Tracheophyta</taxon>
        <taxon>Spermatophyta</taxon>
        <taxon>Magnoliopsida</taxon>
        <taxon>Liliopsida</taxon>
        <taxon>Poales</taxon>
        <taxon>Poaceae</taxon>
        <taxon>BOP clade</taxon>
        <taxon>Pooideae</taxon>
        <taxon>Triticodae</taxon>
        <taxon>Triticeae</taxon>
        <taxon>Hordeinae</taxon>
        <taxon>Hordeum</taxon>
    </lineage>
</organism>
<keyword evidence="3" id="KW-0408">Iron</keyword>
<evidence type="ECO:0000256" key="2">
    <source>
        <dbReference type="ARBA" id="ARBA00022723"/>
    </source>
</evidence>
<dbReference type="SMR" id="A0A8I6Z728"/>
<dbReference type="GO" id="GO:0051537">
    <property type="term" value="F:2 iron, 2 sulfur cluster binding"/>
    <property type="evidence" value="ECO:0007669"/>
    <property type="project" value="UniProtKB-KW"/>
</dbReference>
<keyword evidence="6" id="KW-0732">Signal</keyword>
<dbReference type="Proteomes" id="UP000011116">
    <property type="component" value="Chromosome 7H"/>
</dbReference>